<dbReference type="OrthoDB" id="419432at2759"/>
<protein>
    <submittedName>
        <fullName evidence="1">Uncharacterized protein</fullName>
    </submittedName>
</protein>
<proteinExistence type="predicted"/>
<name>A0A3P7G8E0_HYDTA</name>
<evidence type="ECO:0000313" key="1">
    <source>
        <dbReference type="EMBL" id="VDM18782.1"/>
    </source>
</evidence>
<dbReference type="Proteomes" id="UP000274429">
    <property type="component" value="Unassembled WGS sequence"/>
</dbReference>
<keyword evidence="2" id="KW-1185">Reference proteome</keyword>
<dbReference type="AlphaFoldDB" id="A0A3P7G8E0"/>
<organism evidence="1 2">
    <name type="scientific">Hydatigena taeniaeformis</name>
    <name type="common">Feline tapeworm</name>
    <name type="synonym">Taenia taeniaeformis</name>
    <dbReference type="NCBI Taxonomy" id="6205"/>
    <lineage>
        <taxon>Eukaryota</taxon>
        <taxon>Metazoa</taxon>
        <taxon>Spiralia</taxon>
        <taxon>Lophotrochozoa</taxon>
        <taxon>Platyhelminthes</taxon>
        <taxon>Cestoda</taxon>
        <taxon>Eucestoda</taxon>
        <taxon>Cyclophyllidea</taxon>
        <taxon>Taeniidae</taxon>
        <taxon>Hydatigera</taxon>
    </lineage>
</organism>
<evidence type="ECO:0000313" key="2">
    <source>
        <dbReference type="Proteomes" id="UP000274429"/>
    </source>
</evidence>
<sequence length="530" mass="59863">MNTWLRTVDLAIDCLNQLLSLDFSNPASTVAIDETARLLPDSRLPNYLSFALNEFMLTLRIYTDSFPNMQTDPDVTQDFERWLRRFFYLLSTPILEECLKRLPHSLQFLIYSLRFQSIKVAAVYAPEILEPPKALTEADGHPLPLILQHLGMAIEALAPSFSLLSATELRSFQTDLAPLVMLILDVLRTANEYFVCGLGKVSMTESPSLWLVNNVASVQRKVEKLLPFQLNSLLSTDLSQLGASSARRKVTSGDLCYRLLHSYLSPLDVRLIISFRLDMIRVKVLSKQLVNKHHSDQFVTTVSEQLRISLSWLQNHLSICGGCGDADYNDPQSKHEDYKLIICIVTHLIVVQGTQKDLLSEFGIQNILREALVLRRVVNLLYDYIDKDVTEENSESLSIELLPSLLPLARALHSLCISLLSKIYKPFTKSSTRRVRSRTGGGIDVLCAALQLPDIEENLDPRRNLLRWTRIVQSQLIGIENYLKRSLHQNRELGLDQNMATWKTEGIGVASPSGAGGRQTAPRIGFTEWC</sequence>
<dbReference type="EMBL" id="UYWX01000708">
    <property type="protein sequence ID" value="VDM18782.1"/>
    <property type="molecule type" value="Genomic_DNA"/>
</dbReference>
<gene>
    <name evidence="1" type="ORF">TTAC_LOCUS2042</name>
</gene>
<accession>A0A3P7G8E0</accession>
<reference evidence="1 2" key="1">
    <citation type="submission" date="2018-11" db="EMBL/GenBank/DDBJ databases">
        <authorList>
            <consortium name="Pathogen Informatics"/>
        </authorList>
    </citation>
    <scope>NUCLEOTIDE SEQUENCE [LARGE SCALE GENOMIC DNA]</scope>
</reference>